<organism evidence="1 2">
    <name type="scientific">Halomonas koreensis</name>
    <dbReference type="NCBI Taxonomy" id="245385"/>
    <lineage>
        <taxon>Bacteria</taxon>
        <taxon>Pseudomonadati</taxon>
        <taxon>Pseudomonadota</taxon>
        <taxon>Gammaproteobacteria</taxon>
        <taxon>Oceanospirillales</taxon>
        <taxon>Halomonadaceae</taxon>
        <taxon>Halomonas</taxon>
    </lineage>
</organism>
<sequence>MMDENSATPNSTRQTIRALIEAFLKERFETKAEKLAEDDPKREALAEQFELEAWVDNAARRVSQLQVVTHSLKPIHPDAKGTNLYVPPETLTNHGLVGSHALPEAFQADVVGNAAALDVYKFLKLEHDGKSLLERVLEGDVELANALSQDPAQAKEWMRAFAAITEPRGEASSHANAKQLYWLAKDDDPADDQSFHLLAPLYATSLTHRVFQTINEDRFAEPAKLAREARRKTLASETGYRDYPNLAVQKLGGTKPQNISQLNSERGGNNYLLASLPPNWVSREVRVPLGTDSVFPRFGRRREVRQLVSDLRRFLESNPGQNYETRDLRDDLNAALMDELMVFSMELHRLPPGWSGDSKCRLAVEEAYWLDPGRAMEDETFRQAREEADWPSEVRKRFANWLNRQLDRKLPMGDAEHRRWDKMLERDPGFQRWLERDRRWMESLERELDDWQEGVSHE</sequence>
<dbReference type="NCBIfam" id="TIGR02564">
    <property type="entry name" value="cas_Csy1"/>
    <property type="match status" value="1"/>
</dbReference>
<dbReference type="Proteomes" id="UP001264519">
    <property type="component" value="Unassembled WGS sequence"/>
</dbReference>
<dbReference type="Pfam" id="PF09611">
    <property type="entry name" value="Cas_Csy1"/>
    <property type="match status" value="1"/>
</dbReference>
<evidence type="ECO:0000313" key="1">
    <source>
        <dbReference type="EMBL" id="MDR5866779.1"/>
    </source>
</evidence>
<dbReference type="InterPro" id="IPR013397">
    <property type="entry name" value="CRISPR-assoc_prot_Csy1"/>
</dbReference>
<protein>
    <submittedName>
        <fullName evidence="1">Type I-F CRISPR-associated protein Csy1</fullName>
    </submittedName>
</protein>
<reference evidence="1 2" key="1">
    <citation type="submission" date="2023-04" db="EMBL/GenBank/DDBJ databases">
        <title>A long-awaited taxogenomic arrangement of the family Halomonadaceae.</title>
        <authorList>
            <person name="De La Haba R."/>
            <person name="Chuvochina M."/>
            <person name="Wittouck S."/>
            <person name="Arahal D.R."/>
            <person name="Sanchez-Porro C."/>
            <person name="Hugenholtz P."/>
            <person name="Ventosa A."/>
        </authorList>
    </citation>
    <scope>NUCLEOTIDE SEQUENCE [LARGE SCALE GENOMIC DNA]</scope>
    <source>
        <strain evidence="1 2">DSM 23530</strain>
    </source>
</reference>
<name>A0ABU1G2X1_9GAMM</name>
<dbReference type="EMBL" id="JARWAK010000006">
    <property type="protein sequence ID" value="MDR5866779.1"/>
    <property type="molecule type" value="Genomic_DNA"/>
</dbReference>
<dbReference type="RefSeq" id="WP_309652378.1">
    <property type="nucleotide sequence ID" value="NZ_JARWAK010000006.1"/>
</dbReference>
<dbReference type="CDD" id="cd09735">
    <property type="entry name" value="Csy1_I-F"/>
    <property type="match status" value="1"/>
</dbReference>
<keyword evidence="2" id="KW-1185">Reference proteome</keyword>
<accession>A0ABU1G2X1</accession>
<proteinExistence type="predicted"/>
<evidence type="ECO:0000313" key="2">
    <source>
        <dbReference type="Proteomes" id="UP001264519"/>
    </source>
</evidence>
<gene>
    <name evidence="1" type="primary">csy1</name>
    <name evidence="1" type="ORF">QC818_08290</name>
</gene>
<comment type="caution">
    <text evidence="1">The sequence shown here is derived from an EMBL/GenBank/DDBJ whole genome shotgun (WGS) entry which is preliminary data.</text>
</comment>